<dbReference type="PANTHER" id="PTHR43179:SF12">
    <property type="entry name" value="GALACTOFURANOSYLTRANSFERASE GLFT2"/>
    <property type="match status" value="1"/>
</dbReference>
<dbReference type="AlphaFoldDB" id="A0A3G2L330"/>
<dbReference type="RefSeq" id="WP_121847731.1">
    <property type="nucleotide sequence ID" value="NZ_CP032050.1"/>
</dbReference>
<dbReference type="PANTHER" id="PTHR43179">
    <property type="entry name" value="RHAMNOSYLTRANSFERASE WBBL"/>
    <property type="match status" value="1"/>
</dbReference>
<evidence type="ECO:0000256" key="1">
    <source>
        <dbReference type="ARBA" id="ARBA00006739"/>
    </source>
</evidence>
<proteinExistence type="inferred from homology"/>
<dbReference type="Pfam" id="PF00535">
    <property type="entry name" value="Glycos_transf_2"/>
    <property type="match status" value="1"/>
</dbReference>
<keyword evidence="6" id="KW-1185">Reference proteome</keyword>
<dbReference type="KEGG" id="emar:D1013_04415"/>
<gene>
    <name evidence="5" type="ORF">D1013_04415</name>
</gene>
<evidence type="ECO:0000256" key="2">
    <source>
        <dbReference type="ARBA" id="ARBA00022676"/>
    </source>
</evidence>
<sequence>MRIAILITSYNRKDKTSACLKSIYEQLLPLGVELHIFLTDDNSEDGTSNHIKSNFPKVHLFKGTGELFWAGGMRYTWNKAKVSKPTFYFLLNDDTILKKDAVRTLIDTHKDWLNRREKQAIIIGSTIDDKGKISYGGWKLKNKFGPKSKAVYNEISPMPCDLGNANIMLVPKEIEEKIGILSESYTHGIADYDYTLNAKRNGFAVVVAPGVLGSCVDDHGKNWKPSSSKLSERIQYLYSPKGLAYNEYLTFIKRHFPLHLPSAMLKLWLKTLFPFIYENFKTN</sequence>
<reference evidence="5 6" key="1">
    <citation type="submission" date="2018-08" db="EMBL/GenBank/DDBJ databases">
        <title>The reduced genetic potential of extracellular carbohydrate catabolism in Euzebyella marina RN62, a Flavobacteriia bacterium isolated from the hadal water.</title>
        <authorList>
            <person name="Xue C."/>
        </authorList>
    </citation>
    <scope>NUCLEOTIDE SEQUENCE [LARGE SCALE GENOMIC DNA]</scope>
    <source>
        <strain evidence="5 6">RN62</strain>
    </source>
</reference>
<dbReference type="InterPro" id="IPR029044">
    <property type="entry name" value="Nucleotide-diphossugar_trans"/>
</dbReference>
<evidence type="ECO:0000313" key="5">
    <source>
        <dbReference type="EMBL" id="AYN66679.1"/>
    </source>
</evidence>
<name>A0A3G2L330_9FLAO</name>
<keyword evidence="2" id="KW-0328">Glycosyltransferase</keyword>
<evidence type="ECO:0000259" key="4">
    <source>
        <dbReference type="Pfam" id="PF00535"/>
    </source>
</evidence>
<dbReference type="GO" id="GO:0016757">
    <property type="term" value="F:glycosyltransferase activity"/>
    <property type="evidence" value="ECO:0007669"/>
    <property type="project" value="UniProtKB-KW"/>
</dbReference>
<protein>
    <submittedName>
        <fullName evidence="5">Glycosyltransferase family 2 protein</fullName>
    </submittedName>
</protein>
<keyword evidence="3 5" id="KW-0808">Transferase</keyword>
<dbReference type="InterPro" id="IPR001173">
    <property type="entry name" value="Glyco_trans_2-like"/>
</dbReference>
<feature type="domain" description="Glycosyltransferase 2-like" evidence="4">
    <location>
        <begin position="5"/>
        <end position="111"/>
    </location>
</feature>
<accession>A0A3G2L330</accession>
<dbReference type="EMBL" id="CP032050">
    <property type="protein sequence ID" value="AYN66679.1"/>
    <property type="molecule type" value="Genomic_DNA"/>
</dbReference>
<evidence type="ECO:0000313" key="6">
    <source>
        <dbReference type="Proteomes" id="UP000276309"/>
    </source>
</evidence>
<dbReference type="Gene3D" id="3.90.550.10">
    <property type="entry name" value="Spore Coat Polysaccharide Biosynthesis Protein SpsA, Chain A"/>
    <property type="match status" value="1"/>
</dbReference>
<comment type="similarity">
    <text evidence="1">Belongs to the glycosyltransferase 2 family.</text>
</comment>
<dbReference type="SUPFAM" id="SSF53448">
    <property type="entry name" value="Nucleotide-diphospho-sugar transferases"/>
    <property type="match status" value="1"/>
</dbReference>
<dbReference type="OrthoDB" id="9771846at2"/>
<evidence type="ECO:0000256" key="3">
    <source>
        <dbReference type="ARBA" id="ARBA00022679"/>
    </source>
</evidence>
<organism evidence="5 6">
    <name type="scientific">Euzebyella marina</name>
    <dbReference type="NCBI Taxonomy" id="1761453"/>
    <lineage>
        <taxon>Bacteria</taxon>
        <taxon>Pseudomonadati</taxon>
        <taxon>Bacteroidota</taxon>
        <taxon>Flavobacteriia</taxon>
        <taxon>Flavobacteriales</taxon>
        <taxon>Flavobacteriaceae</taxon>
        <taxon>Euzebyella</taxon>
    </lineage>
</organism>
<dbReference type="Proteomes" id="UP000276309">
    <property type="component" value="Chromosome"/>
</dbReference>